<dbReference type="EMBL" id="QNTU01000008">
    <property type="protein sequence ID" value="RBI66761.1"/>
    <property type="molecule type" value="Genomic_DNA"/>
</dbReference>
<organism evidence="3 4">
    <name type="scientific">Vreelandella sulfidaeris</name>
    <dbReference type="NCBI Taxonomy" id="115553"/>
    <lineage>
        <taxon>Bacteria</taxon>
        <taxon>Pseudomonadati</taxon>
        <taxon>Pseudomonadota</taxon>
        <taxon>Gammaproteobacteria</taxon>
        <taxon>Oceanospirillales</taxon>
        <taxon>Halomonadaceae</taxon>
        <taxon>Vreelandella</taxon>
    </lineage>
</organism>
<dbReference type="RefSeq" id="WP_113270237.1">
    <property type="nucleotide sequence ID" value="NZ_QNTU01000008.1"/>
</dbReference>
<dbReference type="PANTHER" id="PTHR12203:SF35">
    <property type="entry name" value="PROTEIN O-GLUCOSYLTRANSFERASE 1"/>
    <property type="match status" value="1"/>
</dbReference>
<reference evidence="4" key="1">
    <citation type="submission" date="2018-06" db="EMBL/GenBank/DDBJ databases">
        <title>Whole genome sequencing of four bacterial strains from South Shetland trench revealing bio-synthetic gene clusters.</title>
        <authorList>
            <person name="Abdel-Mageed W.M."/>
            <person name="Lehri B."/>
            <person name="Jarmusch S."/>
            <person name="Miranda K."/>
            <person name="Goodfellow M."/>
            <person name="Jaspars M."/>
            <person name="Karlyshev A.V."/>
        </authorList>
    </citation>
    <scope>NUCLEOTIDE SEQUENCE [LARGE SCALE GENOMIC DNA]</scope>
    <source>
        <strain evidence="4">SST4</strain>
    </source>
</reference>
<accession>A0A365TLN3</accession>
<gene>
    <name evidence="3" type="ORF">DQ400_13365</name>
</gene>
<dbReference type="GO" id="GO:0016740">
    <property type="term" value="F:transferase activity"/>
    <property type="evidence" value="ECO:0007669"/>
    <property type="project" value="UniProtKB-KW"/>
</dbReference>
<dbReference type="SMART" id="SM00672">
    <property type="entry name" value="CAP10"/>
    <property type="match status" value="1"/>
</dbReference>
<evidence type="ECO:0000256" key="1">
    <source>
        <dbReference type="ARBA" id="ARBA00022679"/>
    </source>
</evidence>
<proteinExistence type="predicted"/>
<evidence type="ECO:0000259" key="2">
    <source>
        <dbReference type="SMART" id="SM00672"/>
    </source>
</evidence>
<sequence>MLADKWRKNRHKLKFYLQGIAEIGLPRQIYHAQRASLFRAFHEQGDDQKWREIAQRVNYYNQLAAPAVLPTEAQYIADFSRWKSWAYYIDMKKYLLAFDRGFKFLYLPGDVRIIPGHPTLLKSRPISEHNASSVLLKLNRIRHYFFVNDSVPFAQKKNLLVWRGACHKPHRQAFVSRFHNHPLCNVGDSHPKFKDQPWHRGVMSISEQLQYKFILSIEGNDVATNLKWIMGSNSLCFMTRPKYETWFMEGTLEPGYHYIELADDYSDLEEKVEYYTKHLEEANSIVKNANAYVRTFMDTRQEHLIGLLVLQKYFEKTGQCEPIGLGLWD</sequence>
<evidence type="ECO:0000313" key="4">
    <source>
        <dbReference type="Proteomes" id="UP000252204"/>
    </source>
</evidence>
<keyword evidence="1" id="KW-0808">Transferase</keyword>
<comment type="caution">
    <text evidence="3">The sequence shown here is derived from an EMBL/GenBank/DDBJ whole genome shotgun (WGS) entry which is preliminary data.</text>
</comment>
<feature type="domain" description="Glycosyl transferase CAP10" evidence="2">
    <location>
        <begin position="102"/>
        <end position="314"/>
    </location>
</feature>
<dbReference type="Pfam" id="PF05686">
    <property type="entry name" value="Glyco_transf_90"/>
    <property type="match status" value="1"/>
</dbReference>
<dbReference type="InterPro" id="IPR006598">
    <property type="entry name" value="CAP10"/>
</dbReference>
<name>A0A365TLN3_9GAMM</name>
<dbReference type="Proteomes" id="UP000252204">
    <property type="component" value="Unassembled WGS sequence"/>
</dbReference>
<dbReference type="OrthoDB" id="767964at2"/>
<dbReference type="AlphaFoldDB" id="A0A365TLN3"/>
<dbReference type="PANTHER" id="PTHR12203">
    <property type="entry name" value="KDEL LYS-ASP-GLU-LEU CONTAINING - RELATED"/>
    <property type="match status" value="1"/>
</dbReference>
<dbReference type="InterPro" id="IPR051091">
    <property type="entry name" value="O-Glucosyltr/Glycosyltrsf_90"/>
</dbReference>
<keyword evidence="4" id="KW-1185">Reference proteome</keyword>
<protein>
    <submittedName>
        <fullName evidence="3">Lipopolysaccharide A protein</fullName>
    </submittedName>
</protein>
<evidence type="ECO:0000313" key="3">
    <source>
        <dbReference type="EMBL" id="RBI66761.1"/>
    </source>
</evidence>